<evidence type="ECO:0000256" key="1">
    <source>
        <dbReference type="SAM" id="MobiDB-lite"/>
    </source>
</evidence>
<organism evidence="3 4">
    <name type="scientific">Serinibacter arcticus</name>
    <dbReference type="NCBI Taxonomy" id="1655435"/>
    <lineage>
        <taxon>Bacteria</taxon>
        <taxon>Bacillati</taxon>
        <taxon>Actinomycetota</taxon>
        <taxon>Actinomycetes</taxon>
        <taxon>Micrococcales</taxon>
        <taxon>Beutenbergiaceae</taxon>
        <taxon>Serinibacter</taxon>
    </lineage>
</organism>
<feature type="signal peptide" evidence="2">
    <location>
        <begin position="1"/>
        <end position="27"/>
    </location>
</feature>
<proteinExistence type="predicted"/>
<reference evidence="3 4" key="1">
    <citation type="submission" date="2018-03" db="EMBL/GenBank/DDBJ databases">
        <title>Genome assembly of novel Miniimonas species PCH200.</title>
        <authorList>
            <person name="Thakur V."/>
            <person name="Kumar V."/>
            <person name="Singh D."/>
        </authorList>
    </citation>
    <scope>NUCLEOTIDE SEQUENCE [LARGE SCALE GENOMIC DNA]</scope>
    <source>
        <strain evidence="3 4">PCH200</strain>
    </source>
</reference>
<evidence type="ECO:0000313" key="3">
    <source>
        <dbReference type="EMBL" id="PWD51484.1"/>
    </source>
</evidence>
<dbReference type="EMBL" id="PYHR01000002">
    <property type="protein sequence ID" value="PWD51484.1"/>
    <property type="molecule type" value="Genomic_DNA"/>
</dbReference>
<dbReference type="Proteomes" id="UP000245166">
    <property type="component" value="Unassembled WGS sequence"/>
</dbReference>
<dbReference type="OrthoDB" id="3781094at2"/>
<dbReference type="PROSITE" id="PS51257">
    <property type="entry name" value="PROKAR_LIPOPROTEIN"/>
    <property type="match status" value="1"/>
</dbReference>
<dbReference type="RefSeq" id="WP_109229865.1">
    <property type="nucleotide sequence ID" value="NZ_PYHR01000002.1"/>
</dbReference>
<evidence type="ECO:0008006" key="5">
    <source>
        <dbReference type="Google" id="ProtNLM"/>
    </source>
</evidence>
<dbReference type="Gene3D" id="2.50.20.20">
    <property type="match status" value="1"/>
</dbReference>
<feature type="region of interest" description="Disordered" evidence="1">
    <location>
        <begin position="31"/>
        <end position="79"/>
    </location>
</feature>
<sequence length="287" mass="30453">MATSRQRRRPVTPALLAAACAVAITLAACGSGEDGAAPEPAETSPSASTEADAVTQESTPSPEDTEDAENTAEQASPAPAIGDDTEAFLAHFTQGLDAVQTAQYEMELWDAGYPSIIAGVIDYTRSPIAASFTMPAPDDPDVMMHAISLDGVMYMYMGERSQHLWVEATGMTEAYDPIGDMRDFSQAITSVVREGSVQENGVPAERYTVMVDPTRLPAGELDAGTVVPEELKYKIYLDAEGRPIRSEVSIGTSSVTIRMSGFNGAVSIEAPPADEILSFEEYQGSLG</sequence>
<feature type="compositionally biased region" description="Low complexity" evidence="1">
    <location>
        <begin position="37"/>
        <end position="51"/>
    </location>
</feature>
<dbReference type="InterPro" id="IPR029046">
    <property type="entry name" value="LolA/LolB/LppX"/>
</dbReference>
<evidence type="ECO:0000313" key="4">
    <source>
        <dbReference type="Proteomes" id="UP000245166"/>
    </source>
</evidence>
<protein>
    <recommendedName>
        <fullName evidence="5">Lipoprotein</fullName>
    </recommendedName>
</protein>
<name>A0A2U1ZWZ3_9MICO</name>
<evidence type="ECO:0000256" key="2">
    <source>
        <dbReference type="SAM" id="SignalP"/>
    </source>
</evidence>
<dbReference type="AlphaFoldDB" id="A0A2U1ZWZ3"/>
<accession>A0A2U1ZWZ3</accession>
<dbReference type="SUPFAM" id="SSF89392">
    <property type="entry name" value="Prokaryotic lipoproteins and lipoprotein localization factors"/>
    <property type="match status" value="1"/>
</dbReference>
<keyword evidence="2" id="KW-0732">Signal</keyword>
<keyword evidence="4" id="KW-1185">Reference proteome</keyword>
<feature type="chain" id="PRO_5039627654" description="Lipoprotein" evidence="2">
    <location>
        <begin position="28"/>
        <end position="287"/>
    </location>
</feature>
<gene>
    <name evidence="3" type="ORF">C8046_13290</name>
</gene>
<comment type="caution">
    <text evidence="3">The sequence shown here is derived from an EMBL/GenBank/DDBJ whole genome shotgun (WGS) entry which is preliminary data.</text>
</comment>